<keyword evidence="1" id="KW-0732">Signal</keyword>
<protein>
    <recommendedName>
        <fullName evidence="4">CarboxypepD_reg-like domain-containing protein</fullName>
    </recommendedName>
</protein>
<sequence length="266" mass="30418">MRISKILFVFLFMASASMGAQNFFSHQLEGKVQSDNKDVADVHVMNTTTGRATITDQEGYFEIVVKLNDTLLFSAVQYKRKQVVISQTMLESSLVYVPLEEFMNELDEVVVRPFNLSGDLTKDMENLEIGPVVSASTLGLPNANAKTFTQSERLLKEASMPKFNMGMLLSLPFNPIINEITGRNKMLRKRVAIDSQYARTQRVTNYYVDSLYVSELKIPRDKIDDFMYFCEVDENFNAVVDTHDQLKIWEFLKGKSLVYRENNGLD</sequence>
<dbReference type="InterPro" id="IPR008969">
    <property type="entry name" value="CarboxyPept-like_regulatory"/>
</dbReference>
<organism evidence="2 3">
    <name type="scientific">Saonia flava</name>
    <dbReference type="NCBI Taxonomy" id="523696"/>
    <lineage>
        <taxon>Bacteria</taxon>
        <taxon>Pseudomonadati</taxon>
        <taxon>Bacteroidota</taxon>
        <taxon>Flavobacteriia</taxon>
        <taxon>Flavobacteriales</taxon>
        <taxon>Flavobacteriaceae</taxon>
        <taxon>Saonia</taxon>
    </lineage>
</organism>
<feature type="chain" id="PRO_5033030192" description="CarboxypepD_reg-like domain-containing protein" evidence="1">
    <location>
        <begin position="21"/>
        <end position="266"/>
    </location>
</feature>
<evidence type="ECO:0008006" key="4">
    <source>
        <dbReference type="Google" id="ProtNLM"/>
    </source>
</evidence>
<evidence type="ECO:0000313" key="3">
    <source>
        <dbReference type="Proteomes" id="UP000590442"/>
    </source>
</evidence>
<evidence type="ECO:0000313" key="2">
    <source>
        <dbReference type="EMBL" id="NJB70747.1"/>
    </source>
</evidence>
<feature type="signal peptide" evidence="1">
    <location>
        <begin position="1"/>
        <end position="20"/>
    </location>
</feature>
<dbReference type="AlphaFoldDB" id="A0A846QU45"/>
<reference evidence="2 3" key="1">
    <citation type="submission" date="2020-03" db="EMBL/GenBank/DDBJ databases">
        <title>Genomic Encyclopedia of Type Strains, Phase IV (KMG-IV): sequencing the most valuable type-strain genomes for metagenomic binning, comparative biology and taxonomic classification.</title>
        <authorList>
            <person name="Goeker M."/>
        </authorList>
    </citation>
    <scope>NUCLEOTIDE SEQUENCE [LARGE SCALE GENOMIC DNA]</scope>
    <source>
        <strain evidence="2 3">DSM 29762</strain>
    </source>
</reference>
<keyword evidence="3" id="KW-1185">Reference proteome</keyword>
<dbReference type="SUPFAM" id="SSF49464">
    <property type="entry name" value="Carboxypeptidase regulatory domain-like"/>
    <property type="match status" value="1"/>
</dbReference>
<proteinExistence type="predicted"/>
<accession>A0A846QU45</accession>
<dbReference type="EMBL" id="JAATJJ010000001">
    <property type="protein sequence ID" value="NJB70747.1"/>
    <property type="molecule type" value="Genomic_DNA"/>
</dbReference>
<name>A0A846QU45_9FLAO</name>
<dbReference type="Pfam" id="PF13715">
    <property type="entry name" value="CarbopepD_reg_2"/>
    <property type="match status" value="1"/>
</dbReference>
<dbReference type="Proteomes" id="UP000590442">
    <property type="component" value="Unassembled WGS sequence"/>
</dbReference>
<gene>
    <name evidence="2" type="ORF">GGR42_001209</name>
</gene>
<comment type="caution">
    <text evidence="2">The sequence shown here is derived from an EMBL/GenBank/DDBJ whole genome shotgun (WGS) entry which is preliminary data.</text>
</comment>
<dbReference type="RefSeq" id="WP_167961879.1">
    <property type="nucleotide sequence ID" value="NZ_JAATJJ010000001.1"/>
</dbReference>
<evidence type="ECO:0000256" key="1">
    <source>
        <dbReference type="SAM" id="SignalP"/>
    </source>
</evidence>